<dbReference type="GeneID" id="106158840"/>
<dbReference type="Proteomes" id="UP000085678">
    <property type="component" value="Unplaced"/>
</dbReference>
<feature type="compositionally biased region" description="Basic and acidic residues" evidence="1">
    <location>
        <begin position="152"/>
        <end position="164"/>
    </location>
</feature>
<proteinExistence type="predicted"/>
<feature type="region of interest" description="Disordered" evidence="1">
    <location>
        <begin position="207"/>
        <end position="275"/>
    </location>
</feature>
<feature type="compositionally biased region" description="Polar residues" evidence="1">
    <location>
        <begin position="13"/>
        <end position="24"/>
    </location>
</feature>
<sequence>MGQGKKTKKRSGLSHNRTDASTSSSEDDQKLKKTKVTKKRLSKKSMISNTSEYDGDCEESTEASTQQSDTSMKSIDLYDFQETDNEAPDTSSQIKKKQHLKSTKMKQTRIKDLKANSNKRMPKKKKESESVSHTQESEVPQFPLGDNCIEFELVHEVSESERKNRSNQRSSVSVEDKIQSSLSDVEMKPTDMNPSVKLTKIEITQHKFDVSNNKGQKRKMSQENESSKRKSMRIAQHGMQNDSVFLSPPLPRRPAKTNEMKETSTPNVTRNSRDSCFGFESLTTAEPMLSPVRFTSPTSDYGSMMSSSAQSSTASRFDTSSWRDKSKRTYTRRSASLGKNAPEPILYDLSVADEKQKRVSKPKKKKEVLAKYEDWADKMNAEFEEIEMHELSIEG</sequence>
<feature type="compositionally biased region" description="Basic residues" evidence="1">
    <location>
        <begin position="94"/>
        <end position="108"/>
    </location>
</feature>
<name>A0A1S3HWH7_LINAN</name>
<reference evidence="3" key="1">
    <citation type="submission" date="2025-08" db="UniProtKB">
        <authorList>
            <consortium name="RefSeq"/>
        </authorList>
    </citation>
    <scope>IDENTIFICATION</scope>
    <source>
        <tissue evidence="3">Gonads</tissue>
    </source>
</reference>
<feature type="region of interest" description="Disordered" evidence="1">
    <location>
        <begin position="290"/>
        <end position="344"/>
    </location>
</feature>
<feature type="compositionally biased region" description="Basic residues" evidence="1">
    <location>
        <begin position="32"/>
        <end position="43"/>
    </location>
</feature>
<evidence type="ECO:0000256" key="1">
    <source>
        <dbReference type="SAM" id="MobiDB-lite"/>
    </source>
</evidence>
<feature type="region of interest" description="Disordered" evidence="1">
    <location>
        <begin position="1"/>
        <end position="194"/>
    </location>
</feature>
<evidence type="ECO:0000313" key="3">
    <source>
        <dbReference type="RefSeq" id="XP_013390397.1"/>
    </source>
</evidence>
<feature type="compositionally biased region" description="Polar residues" evidence="1">
    <location>
        <begin position="62"/>
        <end position="73"/>
    </location>
</feature>
<dbReference type="KEGG" id="lak:106158840"/>
<evidence type="ECO:0000313" key="2">
    <source>
        <dbReference type="Proteomes" id="UP000085678"/>
    </source>
</evidence>
<dbReference type="RefSeq" id="XP_013390397.1">
    <property type="nucleotide sequence ID" value="XM_013534943.1"/>
</dbReference>
<gene>
    <name evidence="3" type="primary">LOC106158840</name>
</gene>
<dbReference type="InParanoid" id="A0A1S3HWH7"/>
<protein>
    <submittedName>
        <fullName evidence="3">Uncharacterized protein LOC106158840</fullName>
    </submittedName>
</protein>
<feature type="compositionally biased region" description="Low complexity" evidence="1">
    <location>
        <begin position="296"/>
        <end position="315"/>
    </location>
</feature>
<feature type="compositionally biased region" description="Polar residues" evidence="1">
    <location>
        <begin position="167"/>
        <end position="183"/>
    </location>
</feature>
<organism evidence="2 3">
    <name type="scientific">Lingula anatina</name>
    <name type="common">Brachiopod</name>
    <name type="synonym">Lingula unguis</name>
    <dbReference type="NCBI Taxonomy" id="7574"/>
    <lineage>
        <taxon>Eukaryota</taxon>
        <taxon>Metazoa</taxon>
        <taxon>Spiralia</taxon>
        <taxon>Lophotrochozoa</taxon>
        <taxon>Brachiopoda</taxon>
        <taxon>Linguliformea</taxon>
        <taxon>Lingulata</taxon>
        <taxon>Lingulida</taxon>
        <taxon>Linguloidea</taxon>
        <taxon>Lingulidae</taxon>
        <taxon>Lingula</taxon>
    </lineage>
</organism>
<accession>A0A1S3HWH7</accession>
<dbReference type="AlphaFoldDB" id="A0A1S3HWH7"/>
<keyword evidence="2" id="KW-1185">Reference proteome</keyword>
<feature type="compositionally biased region" description="Basic residues" evidence="1">
    <location>
        <begin position="1"/>
        <end position="12"/>
    </location>
</feature>